<protein>
    <recommendedName>
        <fullName evidence="3">Retrotransposon gag domain-containing protein</fullName>
    </recommendedName>
</protein>
<dbReference type="EMBL" id="KE561209">
    <property type="protein sequence ID" value="EPZ31650.1"/>
    <property type="molecule type" value="Genomic_DNA"/>
</dbReference>
<evidence type="ECO:0000313" key="2">
    <source>
        <dbReference type="Proteomes" id="UP000030755"/>
    </source>
</evidence>
<proteinExistence type="predicted"/>
<reference evidence="1 2" key="1">
    <citation type="journal article" date="2013" name="Curr. Biol.">
        <title>Shared signatures of parasitism and phylogenomics unite Cryptomycota and microsporidia.</title>
        <authorList>
            <person name="James T.Y."/>
            <person name="Pelin A."/>
            <person name="Bonen L."/>
            <person name="Ahrendt S."/>
            <person name="Sain D."/>
            <person name="Corradi N."/>
            <person name="Stajich J.E."/>
        </authorList>
    </citation>
    <scope>NUCLEOTIDE SEQUENCE [LARGE SCALE GENOMIC DNA]</scope>
    <source>
        <strain evidence="1 2">CSF55</strain>
    </source>
</reference>
<organism evidence="1 2">
    <name type="scientific">Rozella allomycis (strain CSF55)</name>
    <dbReference type="NCBI Taxonomy" id="988480"/>
    <lineage>
        <taxon>Eukaryota</taxon>
        <taxon>Fungi</taxon>
        <taxon>Fungi incertae sedis</taxon>
        <taxon>Cryptomycota</taxon>
        <taxon>Cryptomycota incertae sedis</taxon>
        <taxon>Rozella</taxon>
    </lineage>
</organism>
<evidence type="ECO:0008006" key="3">
    <source>
        <dbReference type="Google" id="ProtNLM"/>
    </source>
</evidence>
<accession>A0A075ANV7</accession>
<gene>
    <name evidence="1" type="ORF">O9G_000129</name>
</gene>
<sequence>MAVQKVCQVKSTCNDDWLFFEKISKALKEKFRVRDIFYTVNDFIQLGQRKLDTYTYLSEFRYFYDNVDQYDLHLVNMDLLRLLFSGLSEDLVNDILKDDKRYPLRELKKKTLEELIDIIDEYEGKYRNRISFFRRIIRNTDSQSRRDLVYV</sequence>
<keyword evidence="2" id="KW-1185">Reference proteome</keyword>
<dbReference type="HOGENOM" id="CLU_1732525_0_0_1"/>
<dbReference type="Proteomes" id="UP000030755">
    <property type="component" value="Unassembled WGS sequence"/>
</dbReference>
<dbReference type="AlphaFoldDB" id="A0A075ANV7"/>
<name>A0A075ANV7_ROZAC</name>
<evidence type="ECO:0000313" key="1">
    <source>
        <dbReference type="EMBL" id="EPZ31650.1"/>
    </source>
</evidence>